<evidence type="ECO:0000313" key="2">
    <source>
        <dbReference type="Proteomes" id="UP001595692"/>
    </source>
</evidence>
<accession>A0ABV8CQR9</accession>
<dbReference type="Proteomes" id="UP001595692">
    <property type="component" value="Unassembled WGS sequence"/>
</dbReference>
<keyword evidence="2" id="KW-1185">Reference proteome</keyword>
<dbReference type="Gene3D" id="3.40.50.2000">
    <property type="entry name" value="Glycogen Phosphorylase B"/>
    <property type="match status" value="1"/>
</dbReference>
<dbReference type="EMBL" id="JBHSAF010000014">
    <property type="protein sequence ID" value="MFC3914121.1"/>
    <property type="molecule type" value="Genomic_DNA"/>
</dbReference>
<name>A0ABV8CQR9_9GAMM</name>
<gene>
    <name evidence="1" type="ORF">ACFOSS_11655</name>
</gene>
<protein>
    <submittedName>
        <fullName evidence="1">Uncharacterized protein</fullName>
    </submittedName>
</protein>
<dbReference type="SUPFAM" id="SSF53756">
    <property type="entry name" value="UDP-Glycosyltransferase/glycogen phosphorylase"/>
    <property type="match status" value="1"/>
</dbReference>
<reference evidence="2" key="1">
    <citation type="journal article" date="2019" name="Int. J. Syst. Evol. Microbiol.">
        <title>The Global Catalogue of Microorganisms (GCM) 10K type strain sequencing project: providing services to taxonomists for standard genome sequencing and annotation.</title>
        <authorList>
            <consortium name="The Broad Institute Genomics Platform"/>
            <consortium name="The Broad Institute Genome Sequencing Center for Infectious Disease"/>
            <person name="Wu L."/>
            <person name="Ma J."/>
        </authorList>
    </citation>
    <scope>NUCLEOTIDE SEQUENCE [LARGE SCALE GENOMIC DNA]</scope>
    <source>
        <strain evidence="2">CCUG 54939</strain>
    </source>
</reference>
<sequence>MTSKHKSDLVVIGDAWHDCSPAYQQLFNHLARERQILWVTLPGQQPGDAPHEQLPVTMMSLPLKSVLSPIAHWWPKWHQQRLANQIRDTIASLNLHQPLVLLLAQAAYPIAEKLTEHRMIYLRSRNSRQHADATPDHEESVIARADLVIAETVELARPLPAVKTSLLQGESWIEALPRPRDLPRGRPVAGFHGPLDDTLDWELLSQTARRRPDWYWVLIGPRQTSALDPLLQLRNVFWLGEKNFEQVAAYRQHWQLTIMPYRNEPSVTAKIPLSMQQALRCDKPLVVSADFAELPSFKPLLSKIHTMQEFSELLPIVAQTHSGPEESTSPHLVSLSHKRAATASLCELGVRELDGVLDSLS</sequence>
<evidence type="ECO:0000313" key="1">
    <source>
        <dbReference type="EMBL" id="MFC3914121.1"/>
    </source>
</evidence>
<comment type="caution">
    <text evidence="1">The sequence shown here is derived from an EMBL/GenBank/DDBJ whole genome shotgun (WGS) entry which is preliminary data.</text>
</comment>
<dbReference type="RefSeq" id="WP_377152671.1">
    <property type="nucleotide sequence ID" value="NZ_JBHSAF010000014.1"/>
</dbReference>
<organism evidence="1 2">
    <name type="scientific">Pseudaeromonas sharmana</name>
    <dbReference type="NCBI Taxonomy" id="328412"/>
    <lineage>
        <taxon>Bacteria</taxon>
        <taxon>Pseudomonadati</taxon>
        <taxon>Pseudomonadota</taxon>
        <taxon>Gammaproteobacteria</taxon>
        <taxon>Aeromonadales</taxon>
        <taxon>Aeromonadaceae</taxon>
        <taxon>Pseudaeromonas</taxon>
    </lineage>
</organism>
<proteinExistence type="predicted"/>